<feature type="region of interest" description="Disordered" evidence="1">
    <location>
        <begin position="1"/>
        <end position="28"/>
    </location>
</feature>
<gene>
    <name evidence="3" type="ORF">L3Y34_003067</name>
</gene>
<reference evidence="3 4" key="1">
    <citation type="submission" date="2022-05" db="EMBL/GenBank/DDBJ databases">
        <title>Chromosome-level reference genomes for two strains of Caenorhabditis briggsae: an improved platform for comparative genomics.</title>
        <authorList>
            <person name="Stevens L."/>
            <person name="Andersen E.C."/>
        </authorList>
    </citation>
    <scope>NUCLEOTIDE SEQUENCE [LARGE SCALE GENOMIC DNA]</scope>
    <source>
        <strain evidence="3">QX1410_ONT</strain>
        <tissue evidence="3">Whole-organism</tissue>
    </source>
</reference>
<dbReference type="PANTHER" id="PTHR21503:SF8">
    <property type="entry name" value="F-BOX ASSOCIATED DOMAIN-CONTAINING PROTEIN-RELATED"/>
    <property type="match status" value="1"/>
</dbReference>
<evidence type="ECO:0000259" key="2">
    <source>
        <dbReference type="PROSITE" id="PS50181"/>
    </source>
</evidence>
<evidence type="ECO:0000313" key="4">
    <source>
        <dbReference type="Proteomes" id="UP000827892"/>
    </source>
</evidence>
<evidence type="ECO:0000313" key="3">
    <source>
        <dbReference type="EMBL" id="ULT93326.1"/>
    </source>
</evidence>
<dbReference type="Pfam" id="PF00646">
    <property type="entry name" value="F-box"/>
    <property type="match status" value="2"/>
</dbReference>
<protein>
    <recommendedName>
        <fullName evidence="2">F-box domain-containing protein</fullName>
    </recommendedName>
</protein>
<sequence length="593" mass="69425">MSVAGKRKAGKPFSQRKNNKLPKKSKSEPKNRISLLKLPRVVLLECIANLDISEIIVFSLLSKRAKNIAKLIPWSPLTIRLLLEYDLQVTLKIPNGPDQTWNIRYNNRETSEFLQLSKLIGTSVNHCLSLKNNGNAIEDFKQMVENIYEVFQSPICRIDTCDEQFIEWIIKIQPTEWHKGSKLHNLEYLKIETSSLRNLNDKNYANEILKDLNLTVSVGNDGRPTKVRIDDEFVNTLPHVDVVRNLIRNDGMIGSIFRSYTSHHFRITDRCFHFQLPRVVLLECIENLNVLEIIFFSLLSKRAKSISKLIRWFPLHIRLTGWKREWIIIFPKDKDSTEYPFLKYRHYPLVYHCSVPNIATKDITQMTEHVCEVFRSPLRDIEIFEQSMIEWLIDFQPTIRYVWIPDGVINSPELLDRMLKNLKMMIRFDLGYIKTDESIQIMKPISSRSIMIWKSYWVTLPAILNGTNSMIRLYGSRLTPKDINTILKEWQMGSKLCNLIYLEVQTSILIDDDSYANEVLKDLNVTASDGYDGRPTAVILNDDDDNIEEIHHPPWVERVHNLIRNDGMIGSIFRNVTEEKNVYFNFQVWRRQT</sequence>
<dbReference type="Proteomes" id="UP000827892">
    <property type="component" value="Chromosome IV"/>
</dbReference>
<dbReference type="AlphaFoldDB" id="A0AAE9A5A5"/>
<evidence type="ECO:0000256" key="1">
    <source>
        <dbReference type="SAM" id="MobiDB-lite"/>
    </source>
</evidence>
<accession>A0AAE9A5A5</accession>
<dbReference type="InterPro" id="IPR001810">
    <property type="entry name" value="F-box_dom"/>
</dbReference>
<feature type="domain" description="F-box" evidence="2">
    <location>
        <begin position="32"/>
        <end position="77"/>
    </location>
</feature>
<dbReference type="EMBL" id="CP090894">
    <property type="protein sequence ID" value="ULT93326.1"/>
    <property type="molecule type" value="Genomic_DNA"/>
</dbReference>
<dbReference type="PROSITE" id="PS50181">
    <property type="entry name" value="FBOX"/>
    <property type="match status" value="1"/>
</dbReference>
<proteinExistence type="predicted"/>
<name>A0AAE9A5A5_CAEBR</name>
<organism evidence="3 4">
    <name type="scientific">Caenorhabditis briggsae</name>
    <dbReference type="NCBI Taxonomy" id="6238"/>
    <lineage>
        <taxon>Eukaryota</taxon>
        <taxon>Metazoa</taxon>
        <taxon>Ecdysozoa</taxon>
        <taxon>Nematoda</taxon>
        <taxon>Chromadorea</taxon>
        <taxon>Rhabditida</taxon>
        <taxon>Rhabditina</taxon>
        <taxon>Rhabditomorpha</taxon>
        <taxon>Rhabditoidea</taxon>
        <taxon>Rhabditidae</taxon>
        <taxon>Peloderinae</taxon>
        <taxon>Caenorhabditis</taxon>
    </lineage>
</organism>
<dbReference type="InterPro" id="IPR012885">
    <property type="entry name" value="F-box_Sdz-33"/>
</dbReference>
<feature type="compositionally biased region" description="Basic residues" evidence="1">
    <location>
        <begin position="1"/>
        <end position="10"/>
    </location>
</feature>
<dbReference type="Pfam" id="PF07735">
    <property type="entry name" value="FBA_2"/>
    <property type="match status" value="1"/>
</dbReference>
<dbReference type="PANTHER" id="PTHR21503">
    <property type="entry name" value="F-BOX-CONTAINING HYPOTHETICAL PROTEIN C.ELEGANS"/>
    <property type="match status" value="1"/>
</dbReference>